<dbReference type="InterPro" id="IPR029058">
    <property type="entry name" value="AB_hydrolase_fold"/>
</dbReference>
<evidence type="ECO:0000256" key="1">
    <source>
        <dbReference type="SAM" id="MobiDB-lite"/>
    </source>
</evidence>
<evidence type="ECO:0000259" key="2">
    <source>
        <dbReference type="Pfam" id="PF07859"/>
    </source>
</evidence>
<proteinExistence type="predicted"/>
<feature type="domain" description="Alpha/beta hydrolase fold-3" evidence="2">
    <location>
        <begin position="122"/>
        <end position="166"/>
    </location>
</feature>
<keyword evidence="4" id="KW-1185">Reference proteome</keyword>
<name>A0A411YLW7_9ACTN</name>
<feature type="compositionally biased region" description="Low complexity" evidence="1">
    <location>
        <begin position="99"/>
        <end position="118"/>
    </location>
</feature>
<feature type="region of interest" description="Disordered" evidence="1">
    <location>
        <begin position="212"/>
        <end position="320"/>
    </location>
</feature>
<feature type="compositionally biased region" description="Low complexity" evidence="1">
    <location>
        <begin position="236"/>
        <end position="251"/>
    </location>
</feature>
<dbReference type="AlphaFoldDB" id="A0A411YLW7"/>
<reference evidence="3 4" key="1">
    <citation type="submission" date="2019-01" db="EMBL/GenBank/DDBJ databases">
        <title>Egibacter rhizosphaerae EGI 80759T.</title>
        <authorList>
            <person name="Chen D.-D."/>
            <person name="Tian Y."/>
            <person name="Jiao J.-Y."/>
            <person name="Zhang X.-T."/>
            <person name="Zhang Y.-G."/>
            <person name="Zhang Y."/>
            <person name="Xiao M."/>
            <person name="Shu W.-S."/>
            <person name="Li W.-J."/>
        </authorList>
    </citation>
    <scope>NUCLEOTIDE SEQUENCE [LARGE SCALE GENOMIC DNA]</scope>
    <source>
        <strain evidence="3 4">EGI 80759</strain>
    </source>
</reference>
<dbReference type="InterPro" id="IPR013094">
    <property type="entry name" value="AB_hydrolase_3"/>
</dbReference>
<dbReference type="KEGG" id="erz:ER308_21210"/>
<gene>
    <name evidence="3" type="ORF">ER308_21210</name>
</gene>
<protein>
    <recommendedName>
        <fullName evidence="2">Alpha/beta hydrolase fold-3 domain-containing protein</fullName>
    </recommendedName>
</protein>
<evidence type="ECO:0000313" key="4">
    <source>
        <dbReference type="Proteomes" id="UP000291469"/>
    </source>
</evidence>
<feature type="region of interest" description="Disordered" evidence="1">
    <location>
        <begin position="1"/>
        <end position="124"/>
    </location>
</feature>
<dbReference type="EMBL" id="CP036402">
    <property type="protein sequence ID" value="QBI22171.1"/>
    <property type="molecule type" value="Genomic_DNA"/>
</dbReference>
<organism evidence="3 4">
    <name type="scientific">Egibacter rhizosphaerae</name>
    <dbReference type="NCBI Taxonomy" id="1670831"/>
    <lineage>
        <taxon>Bacteria</taxon>
        <taxon>Bacillati</taxon>
        <taxon>Actinomycetota</taxon>
        <taxon>Nitriliruptoria</taxon>
        <taxon>Egibacterales</taxon>
        <taxon>Egibacteraceae</taxon>
        <taxon>Egibacter</taxon>
    </lineage>
</organism>
<dbReference type="Proteomes" id="UP000291469">
    <property type="component" value="Chromosome"/>
</dbReference>
<dbReference type="GO" id="GO:0016787">
    <property type="term" value="F:hydrolase activity"/>
    <property type="evidence" value="ECO:0007669"/>
    <property type="project" value="InterPro"/>
</dbReference>
<dbReference type="Gene3D" id="3.40.50.1820">
    <property type="entry name" value="alpha/beta hydrolase"/>
    <property type="match status" value="1"/>
</dbReference>
<evidence type="ECO:0000313" key="3">
    <source>
        <dbReference type="EMBL" id="QBI22171.1"/>
    </source>
</evidence>
<accession>A0A411YLW7</accession>
<dbReference type="SUPFAM" id="SSF53474">
    <property type="entry name" value="alpha/beta-Hydrolases"/>
    <property type="match status" value="1"/>
</dbReference>
<sequence>MPSLPRARARGCRGLGCGAHRCRVSEGDDGGEASATAASPEGPAPARRPRGGRRAAPAAGAPGRGSRGSPPGPTLSSTRPCPRSAGAPARHRERRGRVPLRVLVPRTPSRGPRPSGSTCTAGGVAGSAELNDRFQRRVAADVGCAVVAVDYRLAPEHPFREASRTATTRWSGSSHTVTKSVWMLDDWRSVATARAGTSRPLLVCSPESVGVRESSTRPCCIPRSTRRSPSRRSRRTGTATCSAVGSSSASSRPTCRVRGPPPSARLPLHALTSRGSPAPSWSPRASIHCGTRATATRPGCGRPACRSPTGGTREWCTGSP</sequence>
<feature type="compositionally biased region" description="Basic residues" evidence="1">
    <location>
        <begin position="89"/>
        <end position="98"/>
    </location>
</feature>
<feature type="compositionally biased region" description="Basic residues" evidence="1">
    <location>
        <begin position="224"/>
        <end position="235"/>
    </location>
</feature>
<dbReference type="Pfam" id="PF07859">
    <property type="entry name" value="Abhydrolase_3"/>
    <property type="match status" value="1"/>
</dbReference>